<evidence type="ECO:0000256" key="1">
    <source>
        <dbReference type="ARBA" id="ARBA00000085"/>
    </source>
</evidence>
<reference evidence="12 13" key="1">
    <citation type="submission" date="2021-07" db="EMBL/GenBank/DDBJ databases">
        <title>Paenibacillus radiodurans sp. nov., isolated from the southeastern edge of Tengger Desert.</title>
        <authorList>
            <person name="Zhang G."/>
        </authorList>
    </citation>
    <scope>NUCLEOTIDE SEQUENCE [LARGE SCALE GENOMIC DNA]</scope>
    <source>
        <strain evidence="12 13">DT7-4</strain>
    </source>
</reference>
<comment type="caution">
    <text evidence="12">The sequence shown here is derived from an EMBL/GenBank/DDBJ whole genome shotgun (WGS) entry which is preliminary data.</text>
</comment>
<dbReference type="InterPro" id="IPR050351">
    <property type="entry name" value="BphY/WalK/GraS-like"/>
</dbReference>
<keyword evidence="13" id="KW-1185">Reference proteome</keyword>
<evidence type="ECO:0000256" key="5">
    <source>
        <dbReference type="ARBA" id="ARBA00022679"/>
    </source>
</evidence>
<evidence type="ECO:0000259" key="11">
    <source>
        <dbReference type="PROSITE" id="PS50109"/>
    </source>
</evidence>
<dbReference type="CDD" id="cd00075">
    <property type="entry name" value="HATPase"/>
    <property type="match status" value="1"/>
</dbReference>
<dbReference type="SMART" id="SM00387">
    <property type="entry name" value="HATPase_c"/>
    <property type="match status" value="1"/>
</dbReference>
<protein>
    <recommendedName>
        <fullName evidence="3">histidine kinase</fullName>
        <ecNumber evidence="3">2.7.13.3</ecNumber>
    </recommendedName>
</protein>
<keyword evidence="10" id="KW-0812">Transmembrane</keyword>
<evidence type="ECO:0000256" key="2">
    <source>
        <dbReference type="ARBA" id="ARBA00004370"/>
    </source>
</evidence>
<evidence type="ECO:0000256" key="6">
    <source>
        <dbReference type="ARBA" id="ARBA00022741"/>
    </source>
</evidence>
<comment type="catalytic activity">
    <reaction evidence="1">
        <text>ATP + protein L-histidine = ADP + protein N-phospho-L-histidine.</text>
        <dbReference type="EC" id="2.7.13.3"/>
    </reaction>
</comment>
<evidence type="ECO:0000256" key="4">
    <source>
        <dbReference type="ARBA" id="ARBA00022553"/>
    </source>
</evidence>
<organism evidence="12 13">
    <name type="scientific">Paenibacillus oenotherae</name>
    <dbReference type="NCBI Taxonomy" id="1435645"/>
    <lineage>
        <taxon>Bacteria</taxon>
        <taxon>Bacillati</taxon>
        <taxon>Bacillota</taxon>
        <taxon>Bacilli</taxon>
        <taxon>Bacillales</taxon>
        <taxon>Paenibacillaceae</taxon>
        <taxon>Paenibacillus</taxon>
    </lineage>
</organism>
<dbReference type="PANTHER" id="PTHR45453">
    <property type="entry name" value="PHOSPHATE REGULON SENSOR PROTEIN PHOR"/>
    <property type="match status" value="1"/>
</dbReference>
<dbReference type="Pfam" id="PF02518">
    <property type="entry name" value="HATPase_c"/>
    <property type="match status" value="1"/>
</dbReference>
<feature type="transmembrane region" description="Helical" evidence="10">
    <location>
        <begin position="6"/>
        <end position="22"/>
    </location>
</feature>
<evidence type="ECO:0000256" key="10">
    <source>
        <dbReference type="SAM" id="Phobius"/>
    </source>
</evidence>
<dbReference type="InterPro" id="IPR005467">
    <property type="entry name" value="His_kinase_dom"/>
</dbReference>
<gene>
    <name evidence="12" type="ORF">K0T92_20690</name>
</gene>
<dbReference type="InterPro" id="IPR003594">
    <property type="entry name" value="HATPase_dom"/>
</dbReference>
<dbReference type="SUPFAM" id="SSF55874">
    <property type="entry name" value="ATPase domain of HSP90 chaperone/DNA topoisomerase II/histidine kinase"/>
    <property type="match status" value="1"/>
</dbReference>
<keyword evidence="10" id="KW-0472">Membrane</keyword>
<dbReference type="InterPro" id="IPR036890">
    <property type="entry name" value="HATPase_C_sf"/>
</dbReference>
<keyword evidence="9" id="KW-0902">Two-component regulatory system</keyword>
<evidence type="ECO:0000256" key="9">
    <source>
        <dbReference type="ARBA" id="ARBA00023012"/>
    </source>
</evidence>
<dbReference type="Gene3D" id="1.10.287.130">
    <property type="match status" value="1"/>
</dbReference>
<dbReference type="PROSITE" id="PS50109">
    <property type="entry name" value="HIS_KIN"/>
    <property type="match status" value="1"/>
</dbReference>
<dbReference type="GO" id="GO:0016301">
    <property type="term" value="F:kinase activity"/>
    <property type="evidence" value="ECO:0007669"/>
    <property type="project" value="UniProtKB-KW"/>
</dbReference>
<proteinExistence type="predicted"/>
<keyword evidence="6" id="KW-0547">Nucleotide-binding</keyword>
<dbReference type="RefSeq" id="WP_219874384.1">
    <property type="nucleotide sequence ID" value="NZ_JAHZIJ010000020.1"/>
</dbReference>
<evidence type="ECO:0000313" key="12">
    <source>
        <dbReference type="EMBL" id="MBW7477137.1"/>
    </source>
</evidence>
<name>A0ABS7DB39_9BACL</name>
<feature type="domain" description="Histidine kinase" evidence="11">
    <location>
        <begin position="88"/>
        <end position="283"/>
    </location>
</feature>
<evidence type="ECO:0000256" key="3">
    <source>
        <dbReference type="ARBA" id="ARBA00012438"/>
    </source>
</evidence>
<dbReference type="Gene3D" id="3.30.565.10">
    <property type="entry name" value="Histidine kinase-like ATPase, C-terminal domain"/>
    <property type="match status" value="1"/>
</dbReference>
<dbReference type="Pfam" id="PF00512">
    <property type="entry name" value="HisKA"/>
    <property type="match status" value="1"/>
</dbReference>
<evidence type="ECO:0000256" key="7">
    <source>
        <dbReference type="ARBA" id="ARBA00022777"/>
    </source>
</evidence>
<dbReference type="SMART" id="SM00388">
    <property type="entry name" value="HisKA"/>
    <property type="match status" value="1"/>
</dbReference>
<keyword evidence="5" id="KW-0808">Transferase</keyword>
<dbReference type="Proteomes" id="UP000812277">
    <property type="component" value="Unassembled WGS sequence"/>
</dbReference>
<keyword evidence="8" id="KW-0067">ATP-binding</keyword>
<keyword evidence="10" id="KW-1133">Transmembrane helix</keyword>
<sequence length="302" mass="34485">MVYIVMLSMIAVVILFARLLQIRREMRRVAAQLRAYNEHQTEKKIDLAFFDKGLEELAVEINRHSELTVQANARRRRTEDELKQAVASMSHDIRTPLTSIFGYIQLLESDDLSAEDKREYLSIINNRAKRLQVLLNDFFELSVIESIDYPMKLERLKLNHTVMDVLVNYYDLFNERNVEPVIALPEEDILLITDDSAVKRVVENLIVNAINHSNGSIAITLEKTVSGSMLTVSNAADQLKQEHVELLFNRFYTADLTRSGNKGTGLGLSIAQSLMLRMNGKLTASLEGGMLHMRCQWTDTQQ</sequence>
<dbReference type="CDD" id="cd00082">
    <property type="entry name" value="HisKA"/>
    <property type="match status" value="1"/>
</dbReference>
<accession>A0ABS7DB39</accession>
<dbReference type="EC" id="2.7.13.3" evidence="3"/>
<keyword evidence="4" id="KW-0597">Phosphoprotein</keyword>
<comment type="subcellular location">
    <subcellularLocation>
        <location evidence="2">Membrane</location>
    </subcellularLocation>
</comment>
<evidence type="ECO:0000313" key="13">
    <source>
        <dbReference type="Proteomes" id="UP000812277"/>
    </source>
</evidence>
<dbReference type="EMBL" id="JAHZIJ010000020">
    <property type="protein sequence ID" value="MBW7477137.1"/>
    <property type="molecule type" value="Genomic_DNA"/>
</dbReference>
<dbReference type="SUPFAM" id="SSF47384">
    <property type="entry name" value="Homodimeric domain of signal transducing histidine kinase"/>
    <property type="match status" value="1"/>
</dbReference>
<keyword evidence="7 12" id="KW-0418">Kinase</keyword>
<dbReference type="InterPro" id="IPR036097">
    <property type="entry name" value="HisK_dim/P_sf"/>
</dbReference>
<dbReference type="PANTHER" id="PTHR45453:SF1">
    <property type="entry name" value="PHOSPHATE REGULON SENSOR PROTEIN PHOR"/>
    <property type="match status" value="1"/>
</dbReference>
<evidence type="ECO:0000256" key="8">
    <source>
        <dbReference type="ARBA" id="ARBA00022840"/>
    </source>
</evidence>
<dbReference type="InterPro" id="IPR003661">
    <property type="entry name" value="HisK_dim/P_dom"/>
</dbReference>